<dbReference type="SUPFAM" id="SSF47413">
    <property type="entry name" value="lambda repressor-like DNA-binding domains"/>
    <property type="match status" value="1"/>
</dbReference>
<dbReference type="Gene3D" id="1.10.260.40">
    <property type="entry name" value="lambda repressor-like DNA-binding domains"/>
    <property type="match status" value="1"/>
</dbReference>
<dbReference type="InterPro" id="IPR001387">
    <property type="entry name" value="Cro/C1-type_HTH"/>
</dbReference>
<name>A0A1J5QLL5_9ZZZZ</name>
<proteinExistence type="predicted"/>
<dbReference type="PROSITE" id="PS50943">
    <property type="entry name" value="HTH_CROC1"/>
    <property type="match status" value="1"/>
</dbReference>
<dbReference type="AlphaFoldDB" id="A0A1J5QLL5"/>
<dbReference type="Pfam" id="PF01381">
    <property type="entry name" value="HTH_3"/>
    <property type="match status" value="1"/>
</dbReference>
<evidence type="ECO:0000259" key="2">
    <source>
        <dbReference type="PROSITE" id="PS50943"/>
    </source>
</evidence>
<dbReference type="InterPro" id="IPR010982">
    <property type="entry name" value="Lambda_DNA-bd_dom_sf"/>
</dbReference>
<gene>
    <name evidence="3" type="ORF">GALL_413990</name>
</gene>
<comment type="caution">
    <text evidence="3">The sequence shown here is derived from an EMBL/GenBank/DDBJ whole genome shotgun (WGS) entry which is preliminary data.</text>
</comment>
<dbReference type="SMART" id="SM00530">
    <property type="entry name" value="HTH_XRE"/>
    <property type="match status" value="1"/>
</dbReference>
<reference evidence="3" key="1">
    <citation type="submission" date="2016-10" db="EMBL/GenBank/DDBJ databases">
        <title>Sequence of Gallionella enrichment culture.</title>
        <authorList>
            <person name="Poehlein A."/>
            <person name="Muehling M."/>
            <person name="Daniel R."/>
        </authorList>
    </citation>
    <scope>NUCLEOTIDE SEQUENCE</scope>
</reference>
<evidence type="ECO:0000256" key="1">
    <source>
        <dbReference type="SAM" id="MobiDB-lite"/>
    </source>
</evidence>
<protein>
    <submittedName>
        <fullName evidence="3">Helix-turn-helix protein</fullName>
    </submittedName>
</protein>
<accession>A0A1J5QLL5</accession>
<dbReference type="GO" id="GO:0003677">
    <property type="term" value="F:DNA binding"/>
    <property type="evidence" value="ECO:0007669"/>
    <property type="project" value="InterPro"/>
</dbReference>
<feature type="compositionally biased region" description="Polar residues" evidence="1">
    <location>
        <begin position="74"/>
        <end position="101"/>
    </location>
</feature>
<dbReference type="EMBL" id="MLJW01001740">
    <property type="protein sequence ID" value="OIQ76917.1"/>
    <property type="molecule type" value="Genomic_DNA"/>
</dbReference>
<feature type="domain" description="HTH cro/C1-type" evidence="2">
    <location>
        <begin position="1"/>
        <end position="52"/>
    </location>
</feature>
<evidence type="ECO:0000313" key="3">
    <source>
        <dbReference type="EMBL" id="OIQ76917.1"/>
    </source>
</evidence>
<dbReference type="CDD" id="cd00093">
    <property type="entry name" value="HTH_XRE"/>
    <property type="match status" value="1"/>
</dbReference>
<sequence>MRLQQGWTQVVFSERCGFYQTYLSRIENGQANPTLSAMEVIASGLGLTIFELFERVRLGLEPAAVAAEPASPAGQTNVADGSTEPSPGCTPASNLAATVCE</sequence>
<organism evidence="3">
    <name type="scientific">mine drainage metagenome</name>
    <dbReference type="NCBI Taxonomy" id="410659"/>
    <lineage>
        <taxon>unclassified sequences</taxon>
        <taxon>metagenomes</taxon>
        <taxon>ecological metagenomes</taxon>
    </lineage>
</organism>
<feature type="region of interest" description="Disordered" evidence="1">
    <location>
        <begin position="69"/>
        <end position="101"/>
    </location>
</feature>